<protein>
    <recommendedName>
        <fullName evidence="3">Nitrate reductase</fullName>
    </recommendedName>
</protein>
<dbReference type="InterPro" id="IPR009267">
    <property type="entry name" value="NTP_transf_6"/>
</dbReference>
<dbReference type="OrthoDB" id="9805247at2"/>
<dbReference type="PANTHER" id="PTHR39166:SF1">
    <property type="entry name" value="BLL1166 PROTEIN"/>
    <property type="match status" value="1"/>
</dbReference>
<keyword evidence="2" id="KW-1185">Reference proteome</keyword>
<sequence length="186" mass="21629">MKHEQQVISWLEQDEMRMDALRIAQQVGLNDWCIGAGFVRNLIWDKLHGYAHTTSLNDLDLIYFDPVNISVEADERIEKELTSHSVLPWSVKNQARMHCRNNDAPYRSTCHAMSYWVELETAIGARLSSLGQVELVAPFGVDVLFRKNITMNPDRLKPIDFDQRINSKRWLQLWPDLTVVRPKIKV</sequence>
<organism evidence="1 2">
    <name type="scientific">Marinomonas spartinae</name>
    <dbReference type="NCBI Taxonomy" id="1792290"/>
    <lineage>
        <taxon>Bacteria</taxon>
        <taxon>Pseudomonadati</taxon>
        <taxon>Pseudomonadota</taxon>
        <taxon>Gammaproteobacteria</taxon>
        <taxon>Oceanospirillales</taxon>
        <taxon>Oceanospirillaceae</taxon>
        <taxon>Marinomonas</taxon>
    </lineage>
</organism>
<dbReference type="EMBL" id="FLOB01000005">
    <property type="protein sequence ID" value="SBS32594.1"/>
    <property type="molecule type" value="Genomic_DNA"/>
</dbReference>
<dbReference type="STRING" id="1792290.MSP8886_02487"/>
<evidence type="ECO:0008006" key="3">
    <source>
        <dbReference type="Google" id="ProtNLM"/>
    </source>
</evidence>
<dbReference type="PANTHER" id="PTHR39166">
    <property type="entry name" value="BLL1166 PROTEIN"/>
    <property type="match status" value="1"/>
</dbReference>
<name>A0A1A8TGJ4_9GAMM</name>
<evidence type="ECO:0000313" key="2">
    <source>
        <dbReference type="Proteomes" id="UP000092544"/>
    </source>
</evidence>
<accession>A0A1A8TGJ4</accession>
<proteinExistence type="predicted"/>
<gene>
    <name evidence="1" type="ORF">MSP8886_02487</name>
</gene>
<evidence type="ECO:0000313" key="1">
    <source>
        <dbReference type="EMBL" id="SBS32594.1"/>
    </source>
</evidence>
<dbReference type="Proteomes" id="UP000092544">
    <property type="component" value="Unassembled WGS sequence"/>
</dbReference>
<dbReference type="AlphaFoldDB" id="A0A1A8TGJ4"/>
<reference evidence="1 2" key="1">
    <citation type="submission" date="2016-06" db="EMBL/GenBank/DDBJ databases">
        <authorList>
            <person name="Kjaerup R.B."/>
            <person name="Dalgaard T.S."/>
            <person name="Juul-Madsen H.R."/>
        </authorList>
    </citation>
    <scope>NUCLEOTIDE SEQUENCE [LARGE SCALE GENOMIC DNA]</scope>
    <source>
        <strain evidence="1 2">CECT 8886</strain>
    </source>
</reference>
<dbReference type="Pfam" id="PF06042">
    <property type="entry name" value="NTP_transf_6"/>
    <property type="match status" value="1"/>
</dbReference>
<dbReference type="RefSeq" id="WP_067016839.1">
    <property type="nucleotide sequence ID" value="NZ_FLOB01000005.1"/>
</dbReference>